<name>A0AAE1NJY0_9EUCA</name>
<reference evidence="1" key="1">
    <citation type="submission" date="2023-11" db="EMBL/GenBank/DDBJ databases">
        <title>Genome assemblies of two species of porcelain crab, Petrolisthes cinctipes and Petrolisthes manimaculis (Anomura: Porcellanidae).</title>
        <authorList>
            <person name="Angst P."/>
        </authorList>
    </citation>
    <scope>NUCLEOTIDE SEQUENCE</scope>
    <source>
        <strain evidence="1">PB745_02</strain>
        <tissue evidence="1">Gill</tissue>
    </source>
</reference>
<comment type="caution">
    <text evidence="1">The sequence shown here is derived from an EMBL/GenBank/DDBJ whole genome shotgun (WGS) entry which is preliminary data.</text>
</comment>
<evidence type="ECO:0000313" key="2">
    <source>
        <dbReference type="Proteomes" id="UP001292094"/>
    </source>
</evidence>
<keyword evidence="2" id="KW-1185">Reference proteome</keyword>
<dbReference type="AlphaFoldDB" id="A0AAE1NJY0"/>
<evidence type="ECO:0000313" key="1">
    <source>
        <dbReference type="EMBL" id="KAK4290572.1"/>
    </source>
</evidence>
<proteinExistence type="predicted"/>
<dbReference type="EMBL" id="JAWZYT010005436">
    <property type="protein sequence ID" value="KAK4290572.1"/>
    <property type="molecule type" value="Genomic_DNA"/>
</dbReference>
<accession>A0AAE1NJY0</accession>
<dbReference type="Proteomes" id="UP001292094">
    <property type="component" value="Unassembled WGS sequence"/>
</dbReference>
<organism evidence="1 2">
    <name type="scientific">Petrolisthes manimaculis</name>
    <dbReference type="NCBI Taxonomy" id="1843537"/>
    <lineage>
        <taxon>Eukaryota</taxon>
        <taxon>Metazoa</taxon>
        <taxon>Ecdysozoa</taxon>
        <taxon>Arthropoda</taxon>
        <taxon>Crustacea</taxon>
        <taxon>Multicrustacea</taxon>
        <taxon>Malacostraca</taxon>
        <taxon>Eumalacostraca</taxon>
        <taxon>Eucarida</taxon>
        <taxon>Decapoda</taxon>
        <taxon>Pleocyemata</taxon>
        <taxon>Anomura</taxon>
        <taxon>Galatheoidea</taxon>
        <taxon>Porcellanidae</taxon>
        <taxon>Petrolisthes</taxon>
    </lineage>
</organism>
<gene>
    <name evidence="1" type="ORF">Pmani_036529</name>
</gene>
<sequence length="156" mass="17116">MKDWISSHSIGSGCRHSLEEPVSPSLHLDPFLSDAAHSDSSYIVIKLNPSCLHTQTLKPTQVLHASPVTPLPPYHTQFPLARFRRCLISLVLGKEGWKMEAGGRGGKKRNMVPRDEGIREGEEGGGSGVDIWLFPAVTTIFTTLPLPRPSARLSRP</sequence>
<protein>
    <submittedName>
        <fullName evidence="1">Uncharacterized protein</fullName>
    </submittedName>
</protein>